<sequence length="206" mass="22956">MVKRKDLSEFDKGQIMMDRRLDQSISKTAALVGYFHSAVRSDVSCSWPPGLHTSHEGFWPIPLCRSSPSQRRGVKVSRLMYSNSNLQLPPQIFYGIKVWRLARPLQDLNVLLLEPLLCCLGHVSWVIVMLEYPSTNYFQCPGLGKEVLTQDLTVHGPVHCPFDVVQLSCPLSRKTPPKHDVSTSMFDGGDGVLGVIDSIPPPNTAN</sequence>
<accession>A0AAE0QNI9</accession>
<proteinExistence type="predicted"/>
<dbReference type="EMBL" id="JAUCMX010000013">
    <property type="protein sequence ID" value="KAK3526251.1"/>
    <property type="molecule type" value="Genomic_DNA"/>
</dbReference>
<dbReference type="AlphaFoldDB" id="A0AAE0QNI9"/>
<name>A0AAE0QNI9_9TELE</name>
<reference evidence="1" key="1">
    <citation type="submission" date="2023-06" db="EMBL/GenBank/DDBJ databases">
        <title>Male Hemibagrus guttatus genome.</title>
        <authorList>
            <person name="Bian C."/>
        </authorList>
    </citation>
    <scope>NUCLEOTIDE SEQUENCE</scope>
    <source>
        <strain evidence="1">Male_cb2023</strain>
        <tissue evidence="1">Muscle</tissue>
    </source>
</reference>
<protein>
    <submittedName>
        <fullName evidence="1">Uncharacterized protein</fullName>
    </submittedName>
</protein>
<dbReference type="Proteomes" id="UP001274896">
    <property type="component" value="Unassembled WGS sequence"/>
</dbReference>
<gene>
    <name evidence="1" type="ORF">QTP70_020399</name>
</gene>
<evidence type="ECO:0000313" key="1">
    <source>
        <dbReference type="EMBL" id="KAK3526251.1"/>
    </source>
</evidence>
<comment type="caution">
    <text evidence="1">The sequence shown here is derived from an EMBL/GenBank/DDBJ whole genome shotgun (WGS) entry which is preliminary data.</text>
</comment>
<evidence type="ECO:0000313" key="2">
    <source>
        <dbReference type="Proteomes" id="UP001274896"/>
    </source>
</evidence>
<organism evidence="1 2">
    <name type="scientific">Hemibagrus guttatus</name>
    <dbReference type="NCBI Taxonomy" id="175788"/>
    <lineage>
        <taxon>Eukaryota</taxon>
        <taxon>Metazoa</taxon>
        <taxon>Chordata</taxon>
        <taxon>Craniata</taxon>
        <taxon>Vertebrata</taxon>
        <taxon>Euteleostomi</taxon>
        <taxon>Actinopterygii</taxon>
        <taxon>Neopterygii</taxon>
        <taxon>Teleostei</taxon>
        <taxon>Ostariophysi</taxon>
        <taxon>Siluriformes</taxon>
        <taxon>Bagridae</taxon>
        <taxon>Hemibagrus</taxon>
    </lineage>
</organism>
<keyword evidence="2" id="KW-1185">Reference proteome</keyword>